<keyword evidence="2" id="KW-0808">Transferase</keyword>
<dbReference type="PANTHER" id="PTHR43085">
    <property type="entry name" value="HEXOKINASE FAMILY MEMBER"/>
    <property type="match status" value="1"/>
</dbReference>
<dbReference type="Proteomes" id="UP000177235">
    <property type="component" value="Unassembled WGS sequence"/>
</dbReference>
<proteinExistence type="inferred from homology"/>
<keyword evidence="3" id="KW-0418">Kinase</keyword>
<accession>A0A1F5QCY2</accession>
<protein>
    <recommendedName>
        <fullName evidence="4">Carbohydrate kinase PfkB domain-containing protein</fullName>
    </recommendedName>
</protein>
<feature type="domain" description="Carbohydrate kinase PfkB" evidence="4">
    <location>
        <begin position="59"/>
        <end position="311"/>
    </location>
</feature>
<dbReference type="InterPro" id="IPR011611">
    <property type="entry name" value="PfkB_dom"/>
</dbReference>
<organism evidence="5 6">
    <name type="scientific">Candidatus Doudnabacteria bacterium RIFCSPLOWO2_02_FULL_48_13</name>
    <dbReference type="NCBI Taxonomy" id="1817845"/>
    <lineage>
        <taxon>Bacteria</taxon>
        <taxon>Candidatus Doudnaibacteriota</taxon>
    </lineage>
</organism>
<dbReference type="EMBL" id="MFFF01000005">
    <property type="protein sequence ID" value="OGE99987.1"/>
    <property type="molecule type" value="Genomic_DNA"/>
</dbReference>
<dbReference type="PANTHER" id="PTHR43085:SF57">
    <property type="entry name" value="CARBOHYDRATE KINASE PFKB DOMAIN-CONTAINING PROTEIN"/>
    <property type="match status" value="1"/>
</dbReference>
<evidence type="ECO:0000313" key="6">
    <source>
        <dbReference type="Proteomes" id="UP000177235"/>
    </source>
</evidence>
<evidence type="ECO:0000313" key="5">
    <source>
        <dbReference type="EMBL" id="OGE99987.1"/>
    </source>
</evidence>
<dbReference type="InterPro" id="IPR029056">
    <property type="entry name" value="Ribokinase-like"/>
</dbReference>
<reference evidence="5 6" key="1">
    <citation type="journal article" date="2016" name="Nat. Commun.">
        <title>Thousands of microbial genomes shed light on interconnected biogeochemical processes in an aquifer system.</title>
        <authorList>
            <person name="Anantharaman K."/>
            <person name="Brown C.T."/>
            <person name="Hug L.A."/>
            <person name="Sharon I."/>
            <person name="Castelle C.J."/>
            <person name="Probst A.J."/>
            <person name="Thomas B.C."/>
            <person name="Singh A."/>
            <person name="Wilkins M.J."/>
            <person name="Karaoz U."/>
            <person name="Brodie E.L."/>
            <person name="Williams K.H."/>
            <person name="Hubbard S.S."/>
            <person name="Banfield J.F."/>
        </authorList>
    </citation>
    <scope>NUCLEOTIDE SEQUENCE [LARGE SCALE GENOMIC DNA]</scope>
</reference>
<name>A0A1F5QCY2_9BACT</name>
<sequence>MKSKSKYQIVSIGDCAIDAFIRLHEASVHCDINKKNCQICFSFADKIPYETLEVIPAVGNSSNVAVGLARLGLKAAAFNAIGGDLFAKQVLEVYRKEKVGTDLVKINPKAQTNYHFVLNFQAERTILVKHNLYEYHDVSKIGETEWVYFSSMAENTLPFHQKLAAYLEKHPNIKMGFNPGTFQLKLGAQKLSNIYRNTHALFVNREEAQKILSEKSRDPKILFAGLHKLGPKIILITDGPDGSFVSDGANMYSMPIYPDPAPPFERTGAGDASSTGFMAALMNGLPITEAVRWAPIESMSVVQYTGAQKGLLTKKQLLDLLKKAPKNYQPKRI</sequence>
<evidence type="ECO:0000259" key="4">
    <source>
        <dbReference type="Pfam" id="PF00294"/>
    </source>
</evidence>
<dbReference type="GO" id="GO:0016301">
    <property type="term" value="F:kinase activity"/>
    <property type="evidence" value="ECO:0007669"/>
    <property type="project" value="UniProtKB-KW"/>
</dbReference>
<evidence type="ECO:0000256" key="2">
    <source>
        <dbReference type="ARBA" id="ARBA00022679"/>
    </source>
</evidence>
<evidence type="ECO:0000256" key="1">
    <source>
        <dbReference type="ARBA" id="ARBA00010688"/>
    </source>
</evidence>
<dbReference type="Gene3D" id="3.40.1190.20">
    <property type="match status" value="1"/>
</dbReference>
<dbReference type="SUPFAM" id="SSF53613">
    <property type="entry name" value="Ribokinase-like"/>
    <property type="match status" value="1"/>
</dbReference>
<dbReference type="AlphaFoldDB" id="A0A1F5QCY2"/>
<evidence type="ECO:0000256" key="3">
    <source>
        <dbReference type="ARBA" id="ARBA00022777"/>
    </source>
</evidence>
<comment type="similarity">
    <text evidence="1">Belongs to the carbohydrate kinase PfkB family.</text>
</comment>
<comment type="caution">
    <text evidence="5">The sequence shown here is derived from an EMBL/GenBank/DDBJ whole genome shotgun (WGS) entry which is preliminary data.</text>
</comment>
<gene>
    <name evidence="5" type="ORF">A3J05_02155</name>
</gene>
<dbReference type="InterPro" id="IPR050306">
    <property type="entry name" value="PfkB_Carbo_kinase"/>
</dbReference>
<dbReference type="Pfam" id="PF00294">
    <property type="entry name" value="PfkB"/>
    <property type="match status" value="1"/>
</dbReference>